<proteinExistence type="predicted"/>
<reference evidence="1" key="1">
    <citation type="journal article" date="2021" name="PeerJ">
        <title>Extensive microbial diversity within the chicken gut microbiome revealed by metagenomics and culture.</title>
        <authorList>
            <person name="Gilroy R."/>
            <person name="Ravi A."/>
            <person name="Getino M."/>
            <person name="Pursley I."/>
            <person name="Horton D.L."/>
            <person name="Alikhan N.F."/>
            <person name="Baker D."/>
            <person name="Gharbi K."/>
            <person name="Hall N."/>
            <person name="Watson M."/>
            <person name="Adriaenssens E.M."/>
            <person name="Foster-Nyarko E."/>
            <person name="Jarju S."/>
            <person name="Secka A."/>
            <person name="Antonio M."/>
            <person name="Oren A."/>
            <person name="Chaudhuri R.R."/>
            <person name="La Ragione R."/>
            <person name="Hildebrand F."/>
            <person name="Pallen M.J."/>
        </authorList>
    </citation>
    <scope>NUCLEOTIDE SEQUENCE</scope>
    <source>
        <strain evidence="1">ChiHecec1B25-7008</strain>
    </source>
</reference>
<dbReference type="Proteomes" id="UP000823860">
    <property type="component" value="Unassembled WGS sequence"/>
</dbReference>
<evidence type="ECO:0000313" key="1">
    <source>
        <dbReference type="EMBL" id="HJA84173.1"/>
    </source>
</evidence>
<accession>A0A9D2HUA4</accession>
<protein>
    <submittedName>
        <fullName evidence="1">Type II toxin-antitoxin system RelE/ParE family toxin</fullName>
    </submittedName>
</protein>
<dbReference type="EMBL" id="DWZE01000116">
    <property type="protein sequence ID" value="HJA84173.1"/>
    <property type="molecule type" value="Genomic_DNA"/>
</dbReference>
<gene>
    <name evidence="1" type="ORF">H9785_09415</name>
</gene>
<organism evidence="1 2">
    <name type="scientific">Candidatus Bacteroides intestinavium</name>
    <dbReference type="NCBI Taxonomy" id="2838469"/>
    <lineage>
        <taxon>Bacteria</taxon>
        <taxon>Pseudomonadati</taxon>
        <taxon>Bacteroidota</taxon>
        <taxon>Bacteroidia</taxon>
        <taxon>Bacteroidales</taxon>
        <taxon>Bacteroidaceae</taxon>
        <taxon>Bacteroides</taxon>
    </lineage>
</organism>
<dbReference type="AlphaFoldDB" id="A0A9D2HUA4"/>
<sequence>MVKNIKYSHEFLHEFKRLKKKYRSLEKDFGRLLLSLVDNPLQGTALALQMRKIRLGITSKRKGTRGGARVIIRYKIENGELRFLYIYDKSEMENVSADFLKNILLETDS</sequence>
<reference evidence="1" key="2">
    <citation type="submission" date="2021-04" db="EMBL/GenBank/DDBJ databases">
        <authorList>
            <person name="Gilroy R."/>
        </authorList>
    </citation>
    <scope>NUCLEOTIDE SEQUENCE</scope>
    <source>
        <strain evidence="1">ChiHecec1B25-7008</strain>
    </source>
</reference>
<evidence type="ECO:0000313" key="2">
    <source>
        <dbReference type="Proteomes" id="UP000823860"/>
    </source>
</evidence>
<name>A0A9D2HUA4_9BACE</name>
<comment type="caution">
    <text evidence="1">The sequence shown here is derived from an EMBL/GenBank/DDBJ whole genome shotgun (WGS) entry which is preliminary data.</text>
</comment>